<dbReference type="SUPFAM" id="SSF54695">
    <property type="entry name" value="POZ domain"/>
    <property type="match status" value="1"/>
</dbReference>
<reference evidence="5" key="1">
    <citation type="journal article" date="2021" name="Sci. Adv.">
        <title>The American lobster genome reveals insights on longevity, neural, and immune adaptations.</title>
        <authorList>
            <person name="Polinski J.M."/>
            <person name="Zimin A.V."/>
            <person name="Clark K.F."/>
            <person name="Kohn A.B."/>
            <person name="Sadowski N."/>
            <person name="Timp W."/>
            <person name="Ptitsyn A."/>
            <person name="Khanna P."/>
            <person name="Romanova D.Y."/>
            <person name="Williams P."/>
            <person name="Greenwood S.J."/>
            <person name="Moroz L.L."/>
            <person name="Walt D.R."/>
            <person name="Bodnar A.G."/>
        </authorList>
    </citation>
    <scope>NUCLEOTIDE SEQUENCE</scope>
    <source>
        <strain evidence="5">GMGI-L3</strain>
    </source>
</reference>
<dbReference type="InterPro" id="IPR006652">
    <property type="entry name" value="Kelch_1"/>
</dbReference>
<keyword evidence="2" id="KW-0677">Repeat</keyword>
<dbReference type="Pfam" id="PF24681">
    <property type="entry name" value="Kelch_KLHDC2_KLHL20_DRC7"/>
    <property type="match status" value="1"/>
</dbReference>
<dbReference type="Pfam" id="PF07707">
    <property type="entry name" value="BACK"/>
    <property type="match status" value="1"/>
</dbReference>
<evidence type="ECO:0000313" key="6">
    <source>
        <dbReference type="Proteomes" id="UP000747542"/>
    </source>
</evidence>
<dbReference type="PANTHER" id="PTHR24412:SF489">
    <property type="entry name" value="RING FINGER DOMAIN AND KELCH REPEAT-CONTAINING PROTEIN DDB_G0271372"/>
    <property type="match status" value="1"/>
</dbReference>
<evidence type="ECO:0000256" key="2">
    <source>
        <dbReference type="ARBA" id="ARBA00022737"/>
    </source>
</evidence>
<gene>
    <name evidence="5" type="primary">Gan-L</name>
    <name evidence="5" type="ORF">Hamer_G004151</name>
</gene>
<sequence length="574" mass="64127">MDRQEFSSGSLHASRVLKELSLFRHFTALCDGTVKLTDGTVKISKALLAAGCPYFKVLYEFEEEVHHGSSTTEPKLEISCKTFELILNFIYTGKVVLDNDNIQDILQASDLLLMSDLKELCIEFLMNRIDVDNCLGILQFAQQFTCPRLVHFAQDFIYEHFRHRQIVRTEEFRNLSEKRLKDLLCQDGLMVKSEVDILTALVVWLNSNLTSTPDVDCLRESSDLNYDPKFQRALQDLRAANPPWDSPGAVRVLDALKKTRRIRSIRERGMKTVLACSDDDGNIFLVDILSSGKHAGGYLFALGGISRDRVLQSDVQRYDPESYSWTLMSPMPDPYCSPRVVAHAGKIFLIGGYENDEEIEIPHLDVFDIYANKWRSLPPIPNVRRGAAVAVADEKIYYIGGSPWKELPDGSPFYRVVDAVEAFCIKEEVWVAGPPLKERRSHATAVTHGGNIFVIGGARPIECPSVQSPVKVTGTEAFFCDSQMGWTPLSKLRVPGDAKINTTALAKNGHLIIIGKSDRSVYKRNNCFVMENSGWTLAPGAESILTSGSHTFSSYALLVLPIAAMQDLFSADSE</sequence>
<dbReference type="InterPro" id="IPR015915">
    <property type="entry name" value="Kelch-typ_b-propeller"/>
</dbReference>
<keyword evidence="1" id="KW-0880">Kelch repeat</keyword>
<keyword evidence="3" id="KW-0009">Actin-binding</keyword>
<evidence type="ECO:0000256" key="1">
    <source>
        <dbReference type="ARBA" id="ARBA00022441"/>
    </source>
</evidence>
<proteinExistence type="predicted"/>
<dbReference type="Pfam" id="PF00651">
    <property type="entry name" value="BTB"/>
    <property type="match status" value="1"/>
</dbReference>
<dbReference type="InterPro" id="IPR011705">
    <property type="entry name" value="BACK"/>
</dbReference>
<dbReference type="SMART" id="SM00875">
    <property type="entry name" value="BACK"/>
    <property type="match status" value="1"/>
</dbReference>
<feature type="domain" description="BTB" evidence="4">
    <location>
        <begin position="30"/>
        <end position="99"/>
    </location>
</feature>
<evidence type="ECO:0000256" key="3">
    <source>
        <dbReference type="ARBA" id="ARBA00023203"/>
    </source>
</evidence>
<evidence type="ECO:0000259" key="4">
    <source>
        <dbReference type="PROSITE" id="PS50097"/>
    </source>
</evidence>
<dbReference type="PROSITE" id="PS50097">
    <property type="entry name" value="BTB"/>
    <property type="match status" value="1"/>
</dbReference>
<accession>A0A8J5MQ29</accession>
<dbReference type="SUPFAM" id="SSF117281">
    <property type="entry name" value="Kelch motif"/>
    <property type="match status" value="1"/>
</dbReference>
<dbReference type="EMBL" id="JAHLQT010033114">
    <property type="protein sequence ID" value="KAG7159515.1"/>
    <property type="molecule type" value="Genomic_DNA"/>
</dbReference>
<dbReference type="AlphaFoldDB" id="A0A8J5MQ29"/>
<keyword evidence="6" id="KW-1185">Reference proteome</keyword>
<dbReference type="GO" id="GO:0003779">
    <property type="term" value="F:actin binding"/>
    <property type="evidence" value="ECO:0007669"/>
    <property type="project" value="UniProtKB-KW"/>
</dbReference>
<organism evidence="5 6">
    <name type="scientific">Homarus americanus</name>
    <name type="common">American lobster</name>
    <dbReference type="NCBI Taxonomy" id="6706"/>
    <lineage>
        <taxon>Eukaryota</taxon>
        <taxon>Metazoa</taxon>
        <taxon>Ecdysozoa</taxon>
        <taxon>Arthropoda</taxon>
        <taxon>Crustacea</taxon>
        <taxon>Multicrustacea</taxon>
        <taxon>Malacostraca</taxon>
        <taxon>Eumalacostraca</taxon>
        <taxon>Eucarida</taxon>
        <taxon>Decapoda</taxon>
        <taxon>Pleocyemata</taxon>
        <taxon>Astacidea</taxon>
        <taxon>Nephropoidea</taxon>
        <taxon>Nephropidae</taxon>
        <taxon>Homarus</taxon>
    </lineage>
</organism>
<evidence type="ECO:0000313" key="5">
    <source>
        <dbReference type="EMBL" id="KAG7159515.1"/>
    </source>
</evidence>
<dbReference type="InterPro" id="IPR000210">
    <property type="entry name" value="BTB/POZ_dom"/>
</dbReference>
<dbReference type="Gene3D" id="3.30.710.10">
    <property type="entry name" value="Potassium Channel Kv1.1, Chain A"/>
    <property type="match status" value="1"/>
</dbReference>
<dbReference type="SMART" id="SM00225">
    <property type="entry name" value="BTB"/>
    <property type="match status" value="1"/>
</dbReference>
<dbReference type="InterPro" id="IPR011333">
    <property type="entry name" value="SKP1/BTB/POZ_sf"/>
</dbReference>
<dbReference type="SMART" id="SM00612">
    <property type="entry name" value="Kelch"/>
    <property type="match status" value="3"/>
</dbReference>
<dbReference type="Gene3D" id="1.25.40.420">
    <property type="match status" value="1"/>
</dbReference>
<dbReference type="Proteomes" id="UP000747542">
    <property type="component" value="Unassembled WGS sequence"/>
</dbReference>
<comment type="caution">
    <text evidence="5">The sequence shown here is derived from an EMBL/GenBank/DDBJ whole genome shotgun (WGS) entry which is preliminary data.</text>
</comment>
<protein>
    <submittedName>
        <fullName evidence="5">Gigaxonin-like</fullName>
    </submittedName>
</protein>
<dbReference type="Gene3D" id="2.120.10.80">
    <property type="entry name" value="Kelch-type beta propeller"/>
    <property type="match status" value="1"/>
</dbReference>
<dbReference type="PANTHER" id="PTHR24412">
    <property type="entry name" value="KELCH PROTEIN"/>
    <property type="match status" value="1"/>
</dbReference>
<name>A0A8J5MQ29_HOMAM</name>